<gene>
    <name evidence="8" type="primary">keratin</name>
</gene>
<dbReference type="Gene3D" id="1.20.5.500">
    <property type="entry name" value="Single helix bin"/>
    <property type="match status" value="1"/>
</dbReference>
<accession>Q98TQ7</accession>
<dbReference type="FunFam" id="1.20.5.500:FF:000001">
    <property type="entry name" value="Type II keratin 23"/>
    <property type="match status" value="1"/>
</dbReference>
<evidence type="ECO:0000259" key="7">
    <source>
        <dbReference type="PROSITE" id="PS51842"/>
    </source>
</evidence>
<feature type="compositionally biased region" description="Low complexity" evidence="6">
    <location>
        <begin position="1"/>
        <end position="25"/>
    </location>
</feature>
<evidence type="ECO:0000256" key="6">
    <source>
        <dbReference type="SAM" id="MobiDB-lite"/>
    </source>
</evidence>
<dbReference type="Gene3D" id="1.20.5.170">
    <property type="match status" value="1"/>
</dbReference>
<dbReference type="GO" id="GO:0045095">
    <property type="term" value="C:keratin filament"/>
    <property type="evidence" value="ECO:0007669"/>
    <property type="project" value="InterPro"/>
</dbReference>
<keyword evidence="1 4" id="KW-0403">Intermediate filament</keyword>
<feature type="compositionally biased region" description="Low complexity" evidence="6">
    <location>
        <begin position="52"/>
        <end position="61"/>
    </location>
</feature>
<name>Q98TQ7_LAMFL</name>
<keyword evidence="2 5" id="KW-0175">Coiled coil</keyword>
<dbReference type="PROSITE" id="PS51842">
    <property type="entry name" value="IF_ROD_2"/>
    <property type="match status" value="1"/>
</dbReference>
<dbReference type="SUPFAM" id="SSF64593">
    <property type="entry name" value="Intermediate filament protein, coiled coil region"/>
    <property type="match status" value="3"/>
</dbReference>
<dbReference type="AlphaFoldDB" id="Q98TQ7"/>
<comment type="similarity">
    <text evidence="3 4">Belongs to the intermediate filament family.</text>
</comment>
<organism evidence="8">
    <name type="scientific">Lampetra fluviatilis</name>
    <name type="common">European river lamprey</name>
    <name type="synonym">Petromyzon fluviatilis</name>
    <dbReference type="NCBI Taxonomy" id="7748"/>
    <lineage>
        <taxon>Eukaryota</taxon>
        <taxon>Metazoa</taxon>
        <taxon>Chordata</taxon>
        <taxon>Craniata</taxon>
        <taxon>Vertebrata</taxon>
        <taxon>Cyclostomata</taxon>
        <taxon>Hyperoartia</taxon>
        <taxon>Petromyzontiformes</taxon>
        <taxon>Petromyzontidae</taxon>
        <taxon>Lampetra</taxon>
    </lineage>
</organism>
<reference evidence="8" key="1">
    <citation type="submission" date="2000-06" db="EMBL/GenBank/DDBJ databases">
        <title>Type II keratin; intermediate filament protein from Lampetra fluviatilis.</title>
        <authorList>
            <person name="Schultess J."/>
            <person name="Schaffeld M."/>
            <person name="Markl J."/>
        </authorList>
    </citation>
    <scope>NUCLEOTIDE SEQUENCE</scope>
</reference>
<keyword evidence="8" id="KW-0416">Keratin</keyword>
<feature type="coiled-coil region" evidence="5">
    <location>
        <begin position="106"/>
        <end position="245"/>
    </location>
</feature>
<dbReference type="SUPFAM" id="SSF46579">
    <property type="entry name" value="Prefoldin"/>
    <property type="match status" value="1"/>
</dbReference>
<dbReference type="EMBL" id="AJ401159">
    <property type="protein sequence ID" value="CAC24702.1"/>
    <property type="molecule type" value="mRNA"/>
</dbReference>
<feature type="coiled-coil region" evidence="5">
    <location>
        <begin position="311"/>
        <end position="391"/>
    </location>
</feature>
<dbReference type="InterPro" id="IPR039008">
    <property type="entry name" value="IF_rod_dom"/>
</dbReference>
<dbReference type="PRINTS" id="PR01276">
    <property type="entry name" value="TYPE2KERATIN"/>
</dbReference>
<dbReference type="FunFam" id="1.20.5.1160:FF:000001">
    <property type="entry name" value="Keratin type II"/>
    <property type="match status" value="1"/>
</dbReference>
<dbReference type="InterPro" id="IPR018039">
    <property type="entry name" value="IF_conserved"/>
</dbReference>
<dbReference type="SMART" id="SM01391">
    <property type="entry name" value="Filament"/>
    <property type="match status" value="1"/>
</dbReference>
<dbReference type="PROSITE" id="PS00226">
    <property type="entry name" value="IF_ROD_1"/>
    <property type="match status" value="1"/>
</dbReference>
<proteinExistence type="evidence at transcript level"/>
<dbReference type="PANTHER" id="PTHR45616">
    <property type="entry name" value="GATA-TYPE DOMAIN-CONTAINING PROTEIN"/>
    <property type="match status" value="1"/>
</dbReference>
<evidence type="ECO:0000313" key="8">
    <source>
        <dbReference type="EMBL" id="CAC24702.1"/>
    </source>
</evidence>
<sequence length="478" mass="51130">MSYSIKSSGVSSVSRSRSSGGSSIRIGGGGGGGRSGGFSSHSQGFGGGGGSRSRSSYKSGGSSYGGGGGGGFGGISASFSSQVAAGPPPEIDRSILPVRNQEKDQIKGLNDRFANFIDKVRFLEQQNKVLEAQWRALQERGSGGSNLDSLFEAYINGLKQHLDGLGNEKQRLQVELQHMQGAVEDFKAKYEEEINTRTQRENEFVVVKKEVDDAFLNKVELEARLDGLNDEIEFLKKIFAEELRQLESQIKDTSLFVSVDTSRNLDVDGLIADVRAQYEAMARKSQAEADDFYKKKITELSSSAGKGDDDVRNSRNEINELNRQMQRIKAEIEALKKQRAQLEAAISEAEGRGEMSIKEAKETIARLEEELHKAKQQMAQHVREYQELMNVKLALDIEIATYRKLLEGEESRLNAVASGIANLAGAMSGGGGGGHGFSSGGGGGGGGSSYGFSSGGGGGGGGSGFSYESSSMSSKRSY</sequence>
<dbReference type="FunFam" id="1.20.5.170:FF:000004">
    <property type="entry name" value="Keratin, type II cytoskeletal 5"/>
    <property type="match status" value="1"/>
</dbReference>
<dbReference type="Pfam" id="PF00038">
    <property type="entry name" value="Filament"/>
    <property type="match status" value="1"/>
</dbReference>
<dbReference type="PANTHER" id="PTHR45616:SF22">
    <property type="entry name" value="SFI1 SPINDLE BODY DOMAIN-CONTAINING PROTEIN"/>
    <property type="match status" value="1"/>
</dbReference>
<dbReference type="InterPro" id="IPR003054">
    <property type="entry name" value="Keratin_II"/>
</dbReference>
<feature type="region of interest" description="Disordered" evidence="6">
    <location>
        <begin position="439"/>
        <end position="458"/>
    </location>
</feature>
<evidence type="ECO:0000256" key="1">
    <source>
        <dbReference type="ARBA" id="ARBA00022754"/>
    </source>
</evidence>
<evidence type="ECO:0000256" key="4">
    <source>
        <dbReference type="RuleBase" id="RU000685"/>
    </source>
</evidence>
<protein>
    <submittedName>
        <fullName evidence="8">Keratin type II Lfl-K 1</fullName>
    </submittedName>
</protein>
<feature type="region of interest" description="Disordered" evidence="6">
    <location>
        <begin position="1"/>
        <end position="63"/>
    </location>
</feature>
<evidence type="ECO:0000256" key="2">
    <source>
        <dbReference type="ARBA" id="ARBA00023054"/>
    </source>
</evidence>
<feature type="compositionally biased region" description="Gly residues" evidence="6">
    <location>
        <begin position="26"/>
        <end position="36"/>
    </location>
</feature>
<feature type="domain" description="IF rod" evidence="7">
    <location>
        <begin position="102"/>
        <end position="413"/>
    </location>
</feature>
<dbReference type="Gene3D" id="1.20.5.1160">
    <property type="entry name" value="Vasodilator-stimulated phosphoprotein"/>
    <property type="match status" value="1"/>
</dbReference>
<evidence type="ECO:0000256" key="5">
    <source>
        <dbReference type="SAM" id="Coils"/>
    </source>
</evidence>
<evidence type="ECO:0000256" key="3">
    <source>
        <dbReference type="ARBA" id="ARBA00061646"/>
    </source>
</evidence>